<dbReference type="Pfam" id="PF01944">
    <property type="entry name" value="SpoIIM"/>
    <property type="match status" value="1"/>
</dbReference>
<dbReference type="Proteomes" id="UP000680304">
    <property type="component" value="Unassembled WGS sequence"/>
</dbReference>
<organism evidence="2 3">
    <name type="scientific">Paenibacillus cisolokensis</name>
    <dbReference type="NCBI Taxonomy" id="1658519"/>
    <lineage>
        <taxon>Bacteria</taxon>
        <taxon>Bacillati</taxon>
        <taxon>Bacillota</taxon>
        <taxon>Bacilli</taxon>
        <taxon>Bacillales</taxon>
        <taxon>Paenibacillaceae</taxon>
        <taxon>Paenibacillus</taxon>
    </lineage>
</organism>
<evidence type="ECO:0000313" key="2">
    <source>
        <dbReference type="EMBL" id="GIQ66722.1"/>
    </source>
</evidence>
<name>A0ABQ4NER9_9BACL</name>
<dbReference type="PIRSF" id="PIRSF038973">
    <property type="entry name" value="SpoIIM"/>
    <property type="match status" value="1"/>
</dbReference>
<feature type="transmembrane region" description="Helical" evidence="1">
    <location>
        <begin position="167"/>
        <end position="191"/>
    </location>
</feature>
<keyword evidence="3" id="KW-1185">Reference proteome</keyword>
<dbReference type="EMBL" id="BOVJ01000203">
    <property type="protein sequence ID" value="GIQ66722.1"/>
    <property type="molecule type" value="Genomic_DNA"/>
</dbReference>
<protein>
    <submittedName>
        <fullName evidence="2">Stage II sporulation protein M</fullName>
    </submittedName>
</protein>
<evidence type="ECO:0000256" key="1">
    <source>
        <dbReference type="SAM" id="Phobius"/>
    </source>
</evidence>
<comment type="caution">
    <text evidence="2">The sequence shown here is derived from an EMBL/GenBank/DDBJ whole genome shotgun (WGS) entry which is preliminary data.</text>
</comment>
<gene>
    <name evidence="2" type="ORF">PACILC2_52900</name>
</gene>
<feature type="transmembrane region" description="Helical" evidence="1">
    <location>
        <begin position="135"/>
        <end position="155"/>
    </location>
</feature>
<feature type="transmembrane region" description="Helical" evidence="1">
    <location>
        <begin position="16"/>
        <end position="40"/>
    </location>
</feature>
<dbReference type="NCBIfam" id="TIGR02831">
    <property type="entry name" value="spo_II_M"/>
    <property type="match status" value="1"/>
</dbReference>
<keyword evidence="1" id="KW-0472">Membrane</keyword>
<accession>A0ABQ4NER9</accession>
<dbReference type="InterPro" id="IPR002798">
    <property type="entry name" value="SpoIIM-like"/>
</dbReference>
<feature type="transmembrane region" description="Helical" evidence="1">
    <location>
        <begin position="79"/>
        <end position="99"/>
    </location>
</feature>
<sequence>MRSPFKQPVVKDQLTLFVFVSVLFVVGAIFGALVVSALTLEQQQTLADDIDHYVKLMDAGIAPDGAATFRDRLLFHAKWLLLIWLLGTTVVGVPLVLALDFLKGVLVGFAVGTLVSQHAWKGAAFSLASVAPANILAVPAILIASAAAVSFAVYVAKNRILFRQGTLMPQFVSFSSTVLLMLFALAGAAFLEAYVSPVLIKWAAPLIVAAGL</sequence>
<evidence type="ECO:0000313" key="3">
    <source>
        <dbReference type="Proteomes" id="UP000680304"/>
    </source>
</evidence>
<keyword evidence="1" id="KW-1133">Transmembrane helix</keyword>
<proteinExistence type="predicted"/>
<keyword evidence="1" id="KW-0812">Transmembrane</keyword>
<reference evidence="2 3" key="1">
    <citation type="submission" date="2021-04" db="EMBL/GenBank/DDBJ databases">
        <title>Draft genome sequence of Paenibacillus cisolokensis, LC2-13A.</title>
        <authorList>
            <person name="Uke A."/>
            <person name="Chhe C."/>
            <person name="Baramee S."/>
            <person name="Kosugi A."/>
        </authorList>
    </citation>
    <scope>NUCLEOTIDE SEQUENCE [LARGE SCALE GENOMIC DNA]</scope>
    <source>
        <strain evidence="2 3">LC2-13A</strain>
    </source>
</reference>
<dbReference type="RefSeq" id="WP_062493284.1">
    <property type="nucleotide sequence ID" value="NZ_BOVJ01000203.1"/>
</dbReference>
<dbReference type="InterPro" id="IPR014196">
    <property type="entry name" value="SpoIIM"/>
</dbReference>